<dbReference type="AlphaFoldDB" id="A0A1M6BDZ5"/>
<organism evidence="3 4">
    <name type="scientific">Desulfosporosinus lacus DSM 15449</name>
    <dbReference type="NCBI Taxonomy" id="1121420"/>
    <lineage>
        <taxon>Bacteria</taxon>
        <taxon>Bacillati</taxon>
        <taxon>Bacillota</taxon>
        <taxon>Clostridia</taxon>
        <taxon>Eubacteriales</taxon>
        <taxon>Desulfitobacteriaceae</taxon>
        <taxon>Desulfosporosinus</taxon>
    </lineage>
</organism>
<reference evidence="4" key="1">
    <citation type="submission" date="2016-11" db="EMBL/GenBank/DDBJ databases">
        <authorList>
            <person name="Varghese N."/>
            <person name="Submissions S."/>
        </authorList>
    </citation>
    <scope>NUCLEOTIDE SEQUENCE [LARGE SCALE GENOMIC DNA]</scope>
    <source>
        <strain evidence="4">DSM 15449</strain>
    </source>
</reference>
<keyword evidence="4" id="KW-1185">Reference proteome</keyword>
<dbReference type="Gene3D" id="2.30.30.110">
    <property type="match status" value="1"/>
</dbReference>
<name>A0A1M6BDZ5_9FIRM</name>
<evidence type="ECO:0000256" key="1">
    <source>
        <dbReference type="ARBA" id="ARBA00007521"/>
    </source>
</evidence>
<comment type="similarity">
    <text evidence="1">Belongs to the PemK/MazF family.</text>
</comment>
<dbReference type="InterPro" id="IPR003477">
    <property type="entry name" value="PemK-like"/>
</dbReference>
<evidence type="ECO:0000256" key="2">
    <source>
        <dbReference type="ARBA" id="ARBA00022649"/>
    </source>
</evidence>
<dbReference type="EMBL" id="FQXJ01000018">
    <property type="protein sequence ID" value="SHI46939.1"/>
    <property type="molecule type" value="Genomic_DNA"/>
</dbReference>
<evidence type="ECO:0000313" key="4">
    <source>
        <dbReference type="Proteomes" id="UP000183954"/>
    </source>
</evidence>
<gene>
    <name evidence="3" type="ORF">SAMN02746098_04157</name>
</gene>
<dbReference type="RefSeq" id="WP_073031814.1">
    <property type="nucleotide sequence ID" value="NZ_FQXJ01000018.1"/>
</dbReference>
<dbReference type="OrthoDB" id="9844890at2"/>
<dbReference type="Proteomes" id="UP000183954">
    <property type="component" value="Unassembled WGS sequence"/>
</dbReference>
<dbReference type="InterPro" id="IPR011067">
    <property type="entry name" value="Plasmid_toxin/cell-grow_inhib"/>
</dbReference>
<accession>A0A1M6BDZ5</accession>
<keyword evidence="2" id="KW-1277">Toxin-antitoxin system</keyword>
<evidence type="ECO:0000313" key="3">
    <source>
        <dbReference type="EMBL" id="SHI46939.1"/>
    </source>
</evidence>
<proteinExistence type="inferred from homology"/>
<protein>
    <submittedName>
        <fullName evidence="3">PemK-like, MazF-like toxin of type II toxin-antitoxin system</fullName>
    </submittedName>
</protein>
<dbReference type="SUPFAM" id="SSF50118">
    <property type="entry name" value="Cell growth inhibitor/plasmid maintenance toxic component"/>
    <property type="match status" value="1"/>
</dbReference>
<dbReference type="GO" id="GO:0003677">
    <property type="term" value="F:DNA binding"/>
    <property type="evidence" value="ECO:0007669"/>
    <property type="project" value="InterPro"/>
</dbReference>
<dbReference type="Pfam" id="PF02452">
    <property type="entry name" value="PemK_toxin"/>
    <property type="match status" value="1"/>
</dbReference>
<sequence>MAELLRGEIYFIKFPYTFDRRYPDGKSKFVLVLQEGEYFKDYNTVEVLLITSDAESKGFLTNVTIEKGTTLLKIESYVICAQPYG</sequence>